<evidence type="ECO:0000256" key="11">
    <source>
        <dbReference type="ARBA" id="ARBA00039804"/>
    </source>
</evidence>
<dbReference type="VEuPathDB" id="FungiDB:GVI51_H00605"/>
<feature type="domain" description="Peptidase S54 rhomboid" evidence="13">
    <location>
        <begin position="58"/>
        <end position="197"/>
    </location>
</feature>
<dbReference type="GO" id="GO:0005794">
    <property type="term" value="C:Golgi apparatus"/>
    <property type="evidence" value="ECO:0007669"/>
    <property type="project" value="UniProtKB-SubCell"/>
</dbReference>
<comment type="subcellular location">
    <subcellularLocation>
        <location evidence="2">Golgi apparatus</location>
        <location evidence="2">cis-Golgi network membrane</location>
        <topology evidence="2">Multi-pass membrane protein</topology>
    </subcellularLocation>
</comment>
<dbReference type="GO" id="GO:0016020">
    <property type="term" value="C:membrane"/>
    <property type="evidence" value="ECO:0007669"/>
    <property type="project" value="InterPro"/>
</dbReference>
<keyword evidence="6" id="KW-0812">Transmembrane</keyword>
<evidence type="ECO:0000256" key="1">
    <source>
        <dbReference type="ARBA" id="ARBA00000156"/>
    </source>
</evidence>
<dbReference type="VEuPathDB" id="FungiDB:B1J91_H00803g"/>
<keyword evidence="5" id="KW-0645">Protease</keyword>
<evidence type="ECO:0000256" key="4">
    <source>
        <dbReference type="ARBA" id="ARBA00013039"/>
    </source>
</evidence>
<keyword evidence="8" id="KW-1133">Transmembrane helix</keyword>
<dbReference type="VEuPathDB" id="FungiDB:GWK60_H00605"/>
<dbReference type="VEuPathDB" id="FungiDB:GW608_H00605"/>
<dbReference type="AlphaFoldDB" id="A0A0W0C766"/>
<evidence type="ECO:0000256" key="12">
    <source>
        <dbReference type="ARBA" id="ARBA00042081"/>
    </source>
</evidence>
<dbReference type="SUPFAM" id="SSF144091">
    <property type="entry name" value="Rhomboid-like"/>
    <property type="match status" value="1"/>
</dbReference>
<dbReference type="GO" id="GO:0034399">
    <property type="term" value="C:nuclear periphery"/>
    <property type="evidence" value="ECO:0007669"/>
    <property type="project" value="EnsemblFungi"/>
</dbReference>
<dbReference type="EMBL" id="LLZZ01000148">
    <property type="protein sequence ID" value="KTA99117.1"/>
    <property type="molecule type" value="Genomic_DNA"/>
</dbReference>
<keyword evidence="7" id="KW-0378">Hydrolase</keyword>
<evidence type="ECO:0000256" key="2">
    <source>
        <dbReference type="ARBA" id="ARBA00004257"/>
    </source>
</evidence>
<dbReference type="Proteomes" id="UP000054886">
    <property type="component" value="Unassembled WGS sequence"/>
</dbReference>
<comment type="similarity">
    <text evidence="3">Belongs to the peptidase S54 family.</text>
</comment>
<dbReference type="PANTHER" id="PTHR43066:SF1">
    <property type="entry name" value="RHOMBOID PROTEIN 2"/>
    <property type="match status" value="1"/>
</dbReference>
<comment type="catalytic activity">
    <reaction evidence="1">
        <text>Cleaves type-1 transmembrane domains using a catalytic dyad composed of serine and histidine that are contributed by different transmembrane domains.</text>
        <dbReference type="EC" id="3.4.21.105"/>
    </reaction>
</comment>
<protein>
    <recommendedName>
        <fullName evidence="11">Rhomboid-type serine protease 2</fullName>
        <ecNumber evidence="4">3.4.21.105</ecNumber>
    </recommendedName>
    <alternativeName>
        <fullName evidence="12">Rhomboid protein 2</fullName>
    </alternativeName>
</protein>
<dbReference type="OrthoDB" id="10257275at2759"/>
<dbReference type="VEuPathDB" id="FungiDB:CAGL0H00803g"/>
<dbReference type="InterPro" id="IPR035952">
    <property type="entry name" value="Rhomboid-like_sf"/>
</dbReference>
<evidence type="ECO:0000313" key="14">
    <source>
        <dbReference type="EMBL" id="KTA99117.1"/>
    </source>
</evidence>
<name>A0A0W0C766_CANGB</name>
<accession>A0A0W0C766</accession>
<dbReference type="GO" id="GO:0004252">
    <property type="term" value="F:serine-type endopeptidase activity"/>
    <property type="evidence" value="ECO:0007669"/>
    <property type="project" value="InterPro"/>
</dbReference>
<gene>
    <name evidence="14" type="ORF">AO440_001933</name>
</gene>
<evidence type="ECO:0000256" key="7">
    <source>
        <dbReference type="ARBA" id="ARBA00022801"/>
    </source>
</evidence>
<dbReference type="InterPro" id="IPR022764">
    <property type="entry name" value="Peptidase_S54_rhomboid_dom"/>
</dbReference>
<dbReference type="EC" id="3.4.21.105" evidence="4"/>
<sequence length="266" mass="29437">MIAPQRMLMPEGRPPAGLTTGLLIFLTFLFGISQLYEDFKNHFVLTPNSLFDVDLGKLSLYPLMHLSYLHLVFNALAIVGPLNNFESSHGTIHTGVVLNLSAVIAGIIYCVVSRLLSLETGVAGASGWVFTFITYLCVKESQLYPRLELSRFIPGVTQSIPTQFTPVVFLLFTAIVFFQSSFLGHTAGMIVGYIMGYGETWFNILIPPAWIIEKIEEKADPLINLIPFGIKFYRSTEINTDDGYRSFFPGQEVLPTTTPGNVLGTA</sequence>
<evidence type="ECO:0000256" key="9">
    <source>
        <dbReference type="ARBA" id="ARBA00023136"/>
    </source>
</evidence>
<dbReference type="GO" id="GO:0006508">
    <property type="term" value="P:proteolysis"/>
    <property type="evidence" value="ECO:0007669"/>
    <property type="project" value="UniProtKB-KW"/>
</dbReference>
<dbReference type="Pfam" id="PF01694">
    <property type="entry name" value="Rhomboid"/>
    <property type="match status" value="1"/>
</dbReference>
<evidence type="ECO:0000259" key="13">
    <source>
        <dbReference type="Pfam" id="PF01694"/>
    </source>
</evidence>
<dbReference type="PANTHER" id="PTHR43066">
    <property type="entry name" value="RHOMBOID-RELATED PROTEIN"/>
    <property type="match status" value="1"/>
</dbReference>
<evidence type="ECO:0000256" key="8">
    <source>
        <dbReference type="ARBA" id="ARBA00022989"/>
    </source>
</evidence>
<evidence type="ECO:0000256" key="3">
    <source>
        <dbReference type="ARBA" id="ARBA00009045"/>
    </source>
</evidence>
<evidence type="ECO:0000256" key="10">
    <source>
        <dbReference type="ARBA" id="ARBA00037147"/>
    </source>
</evidence>
<comment type="caution">
    <text evidence="14">The sequence shown here is derived from an EMBL/GenBank/DDBJ whole genome shotgun (WGS) entry which is preliminary data.</text>
</comment>
<comment type="function">
    <text evidence="10">Probable rhomboid-type serine protease that catalyzes intramembrane proteolysis.</text>
</comment>
<keyword evidence="9" id="KW-0472">Membrane</keyword>
<evidence type="ECO:0000256" key="6">
    <source>
        <dbReference type="ARBA" id="ARBA00022692"/>
    </source>
</evidence>
<evidence type="ECO:0000256" key="5">
    <source>
        <dbReference type="ARBA" id="ARBA00022670"/>
    </source>
</evidence>
<organism evidence="14 15">
    <name type="scientific">Candida glabrata</name>
    <name type="common">Yeast</name>
    <name type="synonym">Torulopsis glabrata</name>
    <dbReference type="NCBI Taxonomy" id="5478"/>
    <lineage>
        <taxon>Eukaryota</taxon>
        <taxon>Fungi</taxon>
        <taxon>Dikarya</taxon>
        <taxon>Ascomycota</taxon>
        <taxon>Saccharomycotina</taxon>
        <taxon>Saccharomycetes</taxon>
        <taxon>Saccharomycetales</taxon>
        <taxon>Saccharomycetaceae</taxon>
        <taxon>Nakaseomyces</taxon>
    </lineage>
</organism>
<dbReference type="Gene3D" id="1.20.1540.10">
    <property type="entry name" value="Rhomboid-like"/>
    <property type="match status" value="1"/>
</dbReference>
<proteinExistence type="inferred from homology"/>
<reference evidence="14 15" key="1">
    <citation type="submission" date="2015-10" db="EMBL/GenBank/DDBJ databases">
        <title>Draft genomes sequences of Candida glabrata isolates 1A, 1B, 2A, 2B, 3A and 3B.</title>
        <authorList>
            <person name="Haavelsrud O.E."/>
            <person name="Gaustad P."/>
        </authorList>
    </citation>
    <scope>NUCLEOTIDE SEQUENCE [LARGE SCALE GENOMIC DNA]</scope>
    <source>
        <strain evidence="14">910700640</strain>
    </source>
</reference>
<evidence type="ECO:0000313" key="15">
    <source>
        <dbReference type="Proteomes" id="UP000054886"/>
    </source>
</evidence>